<dbReference type="Pfam" id="PF00623">
    <property type="entry name" value="RNA_pol_Rpb1_2"/>
    <property type="match status" value="1"/>
</dbReference>
<dbReference type="EMBL" id="CM035426">
    <property type="protein sequence ID" value="KAH7314986.1"/>
    <property type="molecule type" value="Genomic_DNA"/>
</dbReference>
<dbReference type="Gene3D" id="1.10.274.100">
    <property type="entry name" value="RNA polymerase Rpb1, domain 3"/>
    <property type="match status" value="1"/>
</dbReference>
<evidence type="ECO:0000256" key="3">
    <source>
        <dbReference type="ARBA" id="ARBA00022478"/>
    </source>
</evidence>
<evidence type="ECO:0000256" key="11">
    <source>
        <dbReference type="ARBA" id="ARBA00048552"/>
    </source>
</evidence>
<keyword evidence="10" id="KW-0539">Nucleus</keyword>
<evidence type="ECO:0000256" key="12">
    <source>
        <dbReference type="RuleBase" id="RU004279"/>
    </source>
</evidence>
<evidence type="ECO:0000256" key="8">
    <source>
        <dbReference type="ARBA" id="ARBA00022842"/>
    </source>
</evidence>
<keyword evidence="7" id="KW-0862">Zinc</keyword>
<feature type="compositionally biased region" description="Acidic residues" evidence="13">
    <location>
        <begin position="1381"/>
        <end position="1392"/>
    </location>
</feature>
<dbReference type="PANTHER" id="PTHR19376:SF11">
    <property type="entry name" value="DNA-DIRECTED RNA POLYMERASE I SUBUNIT RPA1"/>
    <property type="match status" value="1"/>
</dbReference>
<dbReference type="Gene3D" id="1.10.150.390">
    <property type="match status" value="1"/>
</dbReference>
<dbReference type="GO" id="GO:0003677">
    <property type="term" value="F:DNA binding"/>
    <property type="evidence" value="ECO:0007669"/>
    <property type="project" value="InterPro"/>
</dbReference>
<dbReference type="InterPro" id="IPR044893">
    <property type="entry name" value="RNA_pol_Rpb1_clamp_domain"/>
</dbReference>
<dbReference type="CDD" id="cd02735">
    <property type="entry name" value="RNAP_I_Rpa1_C"/>
    <property type="match status" value="1"/>
</dbReference>
<dbReference type="GO" id="GO:0006351">
    <property type="term" value="P:DNA-templated transcription"/>
    <property type="evidence" value="ECO:0007669"/>
    <property type="project" value="InterPro"/>
</dbReference>
<feature type="compositionally biased region" description="Acidic residues" evidence="13">
    <location>
        <begin position="1349"/>
        <end position="1367"/>
    </location>
</feature>
<dbReference type="InterPro" id="IPR042102">
    <property type="entry name" value="RNA_pol_Rpb1_3_sf"/>
</dbReference>
<evidence type="ECO:0000259" key="14">
    <source>
        <dbReference type="SMART" id="SM00663"/>
    </source>
</evidence>
<evidence type="ECO:0000313" key="15">
    <source>
        <dbReference type="EMBL" id="KAH7314986.1"/>
    </source>
</evidence>
<comment type="similarity">
    <text evidence="2 12">Belongs to the RNA polymerase beta' chain family.</text>
</comment>
<dbReference type="InterPro" id="IPR007080">
    <property type="entry name" value="RNA_pol_Rpb1_1"/>
</dbReference>
<feature type="compositionally biased region" description="Basic and acidic residues" evidence="13">
    <location>
        <begin position="1368"/>
        <end position="1380"/>
    </location>
</feature>
<keyword evidence="8" id="KW-0460">Magnesium</keyword>
<dbReference type="Pfam" id="PF04997">
    <property type="entry name" value="RNA_pol_Rpb1_1"/>
    <property type="match status" value="1"/>
</dbReference>
<dbReference type="InterPro" id="IPR007081">
    <property type="entry name" value="RNA_pol_Rpb1_5"/>
</dbReference>
<dbReference type="InterPro" id="IPR007083">
    <property type="entry name" value="RNA_pol_Rpb1_4"/>
</dbReference>
<evidence type="ECO:0000256" key="13">
    <source>
        <dbReference type="SAM" id="MobiDB-lite"/>
    </source>
</evidence>
<dbReference type="InterPro" id="IPR038120">
    <property type="entry name" value="Rpb1_funnel_sf"/>
</dbReference>
<dbReference type="InterPro" id="IPR015699">
    <property type="entry name" value="DNA-dir_RNA_pol1_lsu_N"/>
</dbReference>
<dbReference type="InterPro" id="IPR006592">
    <property type="entry name" value="RNA_pol_N"/>
</dbReference>
<evidence type="ECO:0000256" key="5">
    <source>
        <dbReference type="ARBA" id="ARBA00022695"/>
    </source>
</evidence>
<feature type="region of interest" description="Disordered" evidence="13">
    <location>
        <begin position="1322"/>
        <end position="1427"/>
    </location>
</feature>
<proteinExistence type="inferred from homology"/>
<keyword evidence="3 12" id="KW-0240">DNA-directed RNA polymerase</keyword>
<dbReference type="InterPro" id="IPR007066">
    <property type="entry name" value="RNA_pol_Rpb1_3"/>
</dbReference>
<evidence type="ECO:0000256" key="9">
    <source>
        <dbReference type="ARBA" id="ARBA00023163"/>
    </source>
</evidence>
<dbReference type="Pfam" id="PF05000">
    <property type="entry name" value="RNA_pol_Rpb1_4"/>
    <property type="match status" value="1"/>
</dbReference>
<dbReference type="Pfam" id="PF04998">
    <property type="entry name" value="RNA_pol_Rpb1_5"/>
    <property type="match status" value="1"/>
</dbReference>
<dbReference type="InterPro" id="IPR000722">
    <property type="entry name" value="RNA_pol_asu"/>
</dbReference>
<dbReference type="GO" id="GO:0005736">
    <property type="term" value="C:RNA polymerase I complex"/>
    <property type="evidence" value="ECO:0007669"/>
    <property type="project" value="TreeGrafter"/>
</dbReference>
<dbReference type="Gene3D" id="1.10.132.30">
    <property type="match status" value="1"/>
</dbReference>
<keyword evidence="5 12" id="KW-0548">Nucleotidyltransferase</keyword>
<keyword evidence="16" id="KW-1185">Reference proteome</keyword>
<evidence type="ECO:0000256" key="7">
    <source>
        <dbReference type="ARBA" id="ARBA00022833"/>
    </source>
</evidence>
<organism evidence="15 16">
    <name type="scientific">Ceratopteris richardii</name>
    <name type="common">Triangle waterfern</name>
    <dbReference type="NCBI Taxonomy" id="49495"/>
    <lineage>
        <taxon>Eukaryota</taxon>
        <taxon>Viridiplantae</taxon>
        <taxon>Streptophyta</taxon>
        <taxon>Embryophyta</taxon>
        <taxon>Tracheophyta</taxon>
        <taxon>Polypodiopsida</taxon>
        <taxon>Polypodiidae</taxon>
        <taxon>Polypodiales</taxon>
        <taxon>Pteridineae</taxon>
        <taxon>Pteridaceae</taxon>
        <taxon>Parkerioideae</taxon>
        <taxon>Ceratopteris</taxon>
    </lineage>
</organism>
<comment type="function">
    <text evidence="12">DNA-dependent RNA polymerase catalyzes the transcription of DNA into RNA using the four ribonucleoside triphosphates as substrates.</text>
</comment>
<dbReference type="SMART" id="SM00663">
    <property type="entry name" value="RPOLA_N"/>
    <property type="match status" value="1"/>
</dbReference>
<comment type="subcellular location">
    <subcellularLocation>
        <location evidence="1">Nucleus</location>
    </subcellularLocation>
</comment>
<sequence>MASSHDPIGKGKSKVVNKVVERVGFSFYDPAEVRAISLKQIISPILLNHLEKPVPGGLYDPALGPLEQYGRCVTCGEVALQCPGHFGHIDLALPVYNPLVFSQLVKILKHACLFCHHFKMHKKQVRRYADQLEVLYKGYEVEASKANLDMVEDDTCPTESSLESGNKSEIAAYRNEVTTSVVLSQIKDLLKRFMEDMPKKKCANCEAFNPALRSEGVGKIFQSPLQKSKLTTNIQRGLRLDLASIINNVDFNKAYSAETVHNSSDIEVALNQDKDRNSTIEKGSDVTTLDSCSQLRYLTAFEVRVHINRLWNRERHICSLIWGSRKFGNEISNKAFIQSSDFFLEAVLVPPNRFRPPNRLQDALMEHPMNILYTDLIQANMNLVNVLRDGSTKSEPVPFASINSAQVTSLWLSLQNCINKLIDSSTAIGRKSEQNGIRQILEKKDGLFRMNLMGKRVNYSCRSVISPDPYIAVNEIGIPPYFATRLTYPEKVTHWNIHKLREAVANGPSIYPGATHVEDELGVVVSLNNLSRSQRLAISKTLLSTPSSTQGSTGGGNPESVRVTGKIVYRHLEDGDVLLVNRQPTLHKPSMMGHIARVLKGEKTLRLHYANCSTYNADFDGDEMNVHFPQDEVARAEAYQIVNANQQYVGPTSGTPLRGLIQDHIVSATLLTKKDTFLTKEEYQQLICSACLSAAPAIYPKGKRQKRVGVIEHDNSIISMPPAILKPKRLWTGKQVISTVMGYLTSSRSPYSIKNSGKVSGEYWGRNSGETKVRIKDNELLHGVIDKAQFGKYGLVHAFKEFYGADAAGQLLSILSKLFTSFLQMYGFTCGISDLLLVPEGEKHRKSKLAESQELGLKVHKRFLGLSDDVNSGTEELKLQIENRLQTKGPSASALLDRLMSSSMNVVTSEVNNELFPKGLSKRFPHNCLSLMTTTGAKGGLVNFTQISSLLGQQELEGRRVPRMSSGKTLPCFSAWDTSARAGGFISDRFLSGLHLQEYYFHCMAGRDGLVDTAVKTSRSGYLQRCLVKNLECLRVHYDYSVRDSDGSIIQFRYGEDGVDVLKTSYLTQFKTLAVNHALLSKRIGVNTADEALCENRQSSFEMVSDAFHQELKGFIKMLAKNKRDGLHLSKQRDRLNFKRLMNLNFLSSCAEPGEPVGILAAQSIGEPSTQMTLNTFHLAGRGEMNVTLGIPRLREIFMTAAKNISTPVMTCPLLPGKSRDDAERLATQLRKVCLADVIEKLEVAVVPFSFHNGKVRKLYDIKLIFHSDDKYPPYLKLQKYEFENALQYQFVPTIMRELTKVISLRSGERAKDGIQVLSLSQLGELEEENGADEEEEPKTKKLPKDSENGEEVEEDEQDTGAEEDGADAEKRRAQENDERAYEEEAEDDDSMDGVNNVDAEYEHSEEEGGEIEKGGNKLDAAGEESDKISAPNLVQKKQINFDGSTFEMRLSVKHDTPHILLSEMVERVARQVTLRSLDGIDRVSVIDYNGDTSIPALQTEGINFEGLWSMCDDLDINRLTTNSIGAILEIYGVEAARATIVSEVKKVFMSYGISVDVRHLNLIADFMTHAGGFRPCNRIGIDSNSSPFLKMSFETVSKFLVESTLKNQWDRLESPSSRIILGQVVDMGTGSFDLLQNIVV</sequence>
<keyword evidence="6" id="KW-0479">Metal-binding</keyword>
<dbReference type="FunFam" id="2.40.40.20:FF:000019">
    <property type="entry name" value="DNA-directed RNA polymerase II subunit RPB1"/>
    <property type="match status" value="1"/>
</dbReference>
<dbReference type="Gene3D" id="3.30.1490.180">
    <property type="entry name" value="RNA polymerase ii"/>
    <property type="match status" value="1"/>
</dbReference>
<dbReference type="SUPFAM" id="SSF64484">
    <property type="entry name" value="beta and beta-prime subunits of DNA dependent RNA-polymerase"/>
    <property type="match status" value="1"/>
</dbReference>
<feature type="domain" description="RNA polymerase N-terminal" evidence="14">
    <location>
        <begin position="340"/>
        <end position="672"/>
    </location>
</feature>
<protein>
    <recommendedName>
        <fullName evidence="12">DNA-directed RNA polymerase subunit</fullName>
        <ecNumber evidence="12">2.7.7.6</ecNumber>
    </recommendedName>
</protein>
<evidence type="ECO:0000256" key="6">
    <source>
        <dbReference type="ARBA" id="ARBA00022723"/>
    </source>
</evidence>
<reference evidence="15" key="1">
    <citation type="submission" date="2021-08" db="EMBL/GenBank/DDBJ databases">
        <title>WGS assembly of Ceratopteris richardii.</title>
        <authorList>
            <person name="Marchant D.B."/>
            <person name="Chen G."/>
            <person name="Jenkins J."/>
            <person name="Shu S."/>
            <person name="Leebens-Mack J."/>
            <person name="Grimwood J."/>
            <person name="Schmutz J."/>
            <person name="Soltis P."/>
            <person name="Soltis D."/>
            <person name="Chen Z.-H."/>
        </authorList>
    </citation>
    <scope>NUCLEOTIDE SEQUENCE</scope>
    <source>
        <strain evidence="15">Whitten #5841</strain>
        <tissue evidence="15">Leaf</tissue>
    </source>
</reference>
<dbReference type="OMA" id="NREDYQQ"/>
<dbReference type="Proteomes" id="UP000825935">
    <property type="component" value="Chromosome 21"/>
</dbReference>
<dbReference type="GO" id="GO:0046872">
    <property type="term" value="F:metal ion binding"/>
    <property type="evidence" value="ECO:0007669"/>
    <property type="project" value="UniProtKB-KW"/>
</dbReference>
<dbReference type="PANTHER" id="PTHR19376">
    <property type="entry name" value="DNA-DIRECTED RNA POLYMERASE"/>
    <property type="match status" value="1"/>
</dbReference>
<dbReference type="InterPro" id="IPR045867">
    <property type="entry name" value="DNA-dir_RpoC_beta_prime"/>
</dbReference>
<comment type="caution">
    <text evidence="15">The sequence shown here is derived from an EMBL/GenBank/DDBJ whole genome shotgun (WGS) entry which is preliminary data.</text>
</comment>
<dbReference type="Gene3D" id="3.30.70.2850">
    <property type="match status" value="1"/>
</dbReference>
<keyword evidence="4 12" id="KW-0808">Transferase</keyword>
<dbReference type="InterPro" id="IPR047107">
    <property type="entry name" value="DNA-dir_RNA_pol1_lsu_C"/>
</dbReference>
<name>A0A8T2SAJ6_CERRI</name>
<dbReference type="CDD" id="cd01435">
    <property type="entry name" value="RNAP_I_RPA1_N"/>
    <property type="match status" value="1"/>
</dbReference>
<evidence type="ECO:0000256" key="4">
    <source>
        <dbReference type="ARBA" id="ARBA00022679"/>
    </source>
</evidence>
<dbReference type="Gene3D" id="6.20.50.80">
    <property type="match status" value="1"/>
</dbReference>
<dbReference type="OrthoDB" id="270392at2759"/>
<accession>A0A8T2SAJ6</accession>
<dbReference type="GO" id="GO:0003899">
    <property type="term" value="F:DNA-directed RNA polymerase activity"/>
    <property type="evidence" value="ECO:0007669"/>
    <property type="project" value="UniProtKB-EC"/>
</dbReference>
<comment type="catalytic activity">
    <reaction evidence="11 12">
        <text>RNA(n) + a ribonucleoside 5'-triphosphate = RNA(n+1) + diphosphate</text>
        <dbReference type="Rhea" id="RHEA:21248"/>
        <dbReference type="Rhea" id="RHEA-COMP:14527"/>
        <dbReference type="Rhea" id="RHEA-COMP:17342"/>
        <dbReference type="ChEBI" id="CHEBI:33019"/>
        <dbReference type="ChEBI" id="CHEBI:61557"/>
        <dbReference type="ChEBI" id="CHEBI:140395"/>
        <dbReference type="EC" id="2.7.7.6"/>
    </reaction>
</comment>
<feature type="compositionally biased region" description="Basic and acidic residues" evidence="13">
    <location>
        <begin position="1338"/>
        <end position="1348"/>
    </location>
</feature>
<evidence type="ECO:0000256" key="2">
    <source>
        <dbReference type="ARBA" id="ARBA00006460"/>
    </source>
</evidence>
<keyword evidence="9 12" id="KW-0804">Transcription</keyword>
<evidence type="ECO:0000256" key="1">
    <source>
        <dbReference type="ARBA" id="ARBA00004123"/>
    </source>
</evidence>
<feature type="compositionally biased region" description="Acidic residues" evidence="13">
    <location>
        <begin position="1325"/>
        <end position="1337"/>
    </location>
</feature>
<evidence type="ECO:0000313" key="16">
    <source>
        <dbReference type="Proteomes" id="UP000825935"/>
    </source>
</evidence>
<dbReference type="Pfam" id="PF04983">
    <property type="entry name" value="RNA_pol_Rpb1_3"/>
    <property type="match status" value="1"/>
</dbReference>
<evidence type="ECO:0000256" key="10">
    <source>
        <dbReference type="ARBA" id="ARBA00023242"/>
    </source>
</evidence>
<dbReference type="Gene3D" id="4.10.860.120">
    <property type="entry name" value="RNA polymerase II, clamp domain"/>
    <property type="match status" value="1"/>
</dbReference>
<dbReference type="Gene3D" id="2.40.40.20">
    <property type="match status" value="1"/>
</dbReference>
<gene>
    <name evidence="15" type="ORF">KP509_21G029700</name>
</gene>
<dbReference type="EC" id="2.7.7.6" evidence="12"/>